<keyword evidence="3 5" id="KW-0238">DNA-binding</keyword>
<dbReference type="InterPro" id="IPR011006">
    <property type="entry name" value="CheY-like_superfamily"/>
</dbReference>
<dbReference type="PANTHER" id="PTHR48111">
    <property type="entry name" value="REGULATOR OF RPOS"/>
    <property type="match status" value="1"/>
</dbReference>
<evidence type="ECO:0000313" key="8">
    <source>
        <dbReference type="EMBL" id="SIO65364.1"/>
    </source>
</evidence>
<feature type="modified residue" description="4-aspartylphosphate" evidence="4">
    <location>
        <position position="51"/>
    </location>
</feature>
<evidence type="ECO:0000313" key="9">
    <source>
        <dbReference type="Proteomes" id="UP000185151"/>
    </source>
</evidence>
<dbReference type="InterPro" id="IPR001789">
    <property type="entry name" value="Sig_transdc_resp-reg_receiver"/>
</dbReference>
<sequence length="235" mass="26198">MRIALIEPDVRHAELVDRLIFAGGHTCQHFIASTPFLASASSHFFDLLLTDSWAGDRPAEDVIPRARGILPSLPVIMLMSSPRESEIVAALHAGADDCLTKPVRGPEMLARVEALLRRAGLRRPPNRRRDVFGGYVFDAAHFTVTFHGQTVALTPKEFRFALLLFNNVSRPVSRVHILETIWTRQRDVRSRTLDTHASRVRTKLQLRPEHGYCLTPLYGYGYQLDAVPPEGGAGG</sequence>
<keyword evidence="1 4" id="KW-0597">Phosphoprotein</keyword>
<dbReference type="OrthoDB" id="9802426at2"/>
<evidence type="ECO:0000256" key="1">
    <source>
        <dbReference type="ARBA" id="ARBA00022553"/>
    </source>
</evidence>
<keyword evidence="2" id="KW-0902">Two-component regulatory system</keyword>
<dbReference type="GO" id="GO:0006355">
    <property type="term" value="P:regulation of DNA-templated transcription"/>
    <property type="evidence" value="ECO:0007669"/>
    <property type="project" value="InterPro"/>
</dbReference>
<dbReference type="GO" id="GO:0000156">
    <property type="term" value="F:phosphorelay response regulator activity"/>
    <property type="evidence" value="ECO:0007669"/>
    <property type="project" value="TreeGrafter"/>
</dbReference>
<dbReference type="SMART" id="SM00862">
    <property type="entry name" value="Trans_reg_C"/>
    <property type="match status" value="1"/>
</dbReference>
<dbReference type="Gene3D" id="3.40.50.2300">
    <property type="match status" value="1"/>
</dbReference>
<dbReference type="CDD" id="cd00383">
    <property type="entry name" value="trans_reg_C"/>
    <property type="match status" value="1"/>
</dbReference>
<dbReference type="EMBL" id="FSRU01000002">
    <property type="protein sequence ID" value="SIO65364.1"/>
    <property type="molecule type" value="Genomic_DNA"/>
</dbReference>
<dbReference type="InterPro" id="IPR016032">
    <property type="entry name" value="Sig_transdc_resp-reg_C-effctor"/>
</dbReference>
<dbReference type="Proteomes" id="UP000185151">
    <property type="component" value="Unassembled WGS sequence"/>
</dbReference>
<dbReference type="InterPro" id="IPR036388">
    <property type="entry name" value="WH-like_DNA-bd_sf"/>
</dbReference>
<feature type="domain" description="OmpR/PhoB-type" evidence="7">
    <location>
        <begin position="127"/>
        <end position="226"/>
    </location>
</feature>
<dbReference type="SMART" id="SM00448">
    <property type="entry name" value="REC"/>
    <property type="match status" value="1"/>
</dbReference>
<dbReference type="SUPFAM" id="SSF52172">
    <property type="entry name" value="CheY-like"/>
    <property type="match status" value="1"/>
</dbReference>
<dbReference type="AlphaFoldDB" id="A0A1N6L991"/>
<dbReference type="RefSeq" id="WP_074301508.1">
    <property type="nucleotide sequence ID" value="NZ_FSRU01000002.1"/>
</dbReference>
<protein>
    <submittedName>
        <fullName evidence="8">Two component transcriptional regulator, winged helix family</fullName>
    </submittedName>
</protein>
<dbReference type="PROSITE" id="PS50110">
    <property type="entry name" value="RESPONSE_REGULATORY"/>
    <property type="match status" value="1"/>
</dbReference>
<evidence type="ECO:0000256" key="4">
    <source>
        <dbReference type="PROSITE-ProRule" id="PRU00169"/>
    </source>
</evidence>
<feature type="domain" description="Response regulatory" evidence="6">
    <location>
        <begin position="2"/>
        <end position="116"/>
    </location>
</feature>
<proteinExistence type="predicted"/>
<dbReference type="PANTHER" id="PTHR48111:SF40">
    <property type="entry name" value="PHOSPHATE REGULON TRANSCRIPTIONAL REGULATORY PROTEIN PHOB"/>
    <property type="match status" value="1"/>
</dbReference>
<dbReference type="GO" id="GO:0032993">
    <property type="term" value="C:protein-DNA complex"/>
    <property type="evidence" value="ECO:0007669"/>
    <property type="project" value="TreeGrafter"/>
</dbReference>
<feature type="DNA-binding region" description="OmpR/PhoB-type" evidence="5">
    <location>
        <begin position="127"/>
        <end position="226"/>
    </location>
</feature>
<evidence type="ECO:0000259" key="7">
    <source>
        <dbReference type="PROSITE" id="PS51755"/>
    </source>
</evidence>
<evidence type="ECO:0000256" key="3">
    <source>
        <dbReference type="ARBA" id="ARBA00023125"/>
    </source>
</evidence>
<organism evidence="8 9">
    <name type="scientific">Paraburkholderia phenazinium</name>
    <dbReference type="NCBI Taxonomy" id="60549"/>
    <lineage>
        <taxon>Bacteria</taxon>
        <taxon>Pseudomonadati</taxon>
        <taxon>Pseudomonadota</taxon>
        <taxon>Betaproteobacteria</taxon>
        <taxon>Burkholderiales</taxon>
        <taxon>Burkholderiaceae</taxon>
        <taxon>Paraburkholderia</taxon>
    </lineage>
</organism>
<dbReference type="GO" id="GO:0005829">
    <property type="term" value="C:cytosol"/>
    <property type="evidence" value="ECO:0007669"/>
    <property type="project" value="TreeGrafter"/>
</dbReference>
<gene>
    <name evidence="8" type="ORF">SAMN05444165_6772</name>
</gene>
<dbReference type="InterPro" id="IPR001867">
    <property type="entry name" value="OmpR/PhoB-type_DNA-bd"/>
</dbReference>
<dbReference type="Pfam" id="PF00486">
    <property type="entry name" value="Trans_reg_C"/>
    <property type="match status" value="1"/>
</dbReference>
<dbReference type="InterPro" id="IPR039420">
    <property type="entry name" value="WalR-like"/>
</dbReference>
<dbReference type="Gene3D" id="1.10.10.10">
    <property type="entry name" value="Winged helix-like DNA-binding domain superfamily/Winged helix DNA-binding domain"/>
    <property type="match status" value="1"/>
</dbReference>
<accession>A0A1N6L991</accession>
<keyword evidence="9" id="KW-1185">Reference proteome</keyword>
<dbReference type="SUPFAM" id="SSF46894">
    <property type="entry name" value="C-terminal effector domain of the bipartite response regulators"/>
    <property type="match status" value="1"/>
</dbReference>
<dbReference type="PROSITE" id="PS51755">
    <property type="entry name" value="OMPR_PHOB"/>
    <property type="match status" value="1"/>
</dbReference>
<evidence type="ECO:0000259" key="6">
    <source>
        <dbReference type="PROSITE" id="PS50110"/>
    </source>
</evidence>
<evidence type="ECO:0000256" key="2">
    <source>
        <dbReference type="ARBA" id="ARBA00023012"/>
    </source>
</evidence>
<evidence type="ECO:0000256" key="5">
    <source>
        <dbReference type="PROSITE-ProRule" id="PRU01091"/>
    </source>
</evidence>
<reference evidence="8 9" key="1">
    <citation type="submission" date="2016-11" db="EMBL/GenBank/DDBJ databases">
        <authorList>
            <person name="Jaros S."/>
            <person name="Januszkiewicz K."/>
            <person name="Wedrychowicz H."/>
        </authorList>
    </citation>
    <scope>NUCLEOTIDE SEQUENCE [LARGE SCALE GENOMIC DNA]</scope>
    <source>
        <strain evidence="8 9">GAS95</strain>
    </source>
</reference>
<name>A0A1N6L991_9BURK</name>
<dbReference type="GO" id="GO:0000976">
    <property type="term" value="F:transcription cis-regulatory region binding"/>
    <property type="evidence" value="ECO:0007669"/>
    <property type="project" value="TreeGrafter"/>
</dbReference>